<dbReference type="Gene3D" id="3.30.710.10">
    <property type="entry name" value="Potassium Channel Kv1.1, Chain A"/>
    <property type="match status" value="1"/>
</dbReference>
<comment type="caution">
    <text evidence="2">The sequence shown here is derived from an EMBL/GenBank/DDBJ whole genome shotgun (WGS) entry which is preliminary data.</text>
</comment>
<dbReference type="GeneID" id="30017029"/>
<dbReference type="Proteomes" id="UP000076744">
    <property type="component" value="Unassembled WGS sequence"/>
</dbReference>
<feature type="compositionally biased region" description="Pro residues" evidence="1">
    <location>
        <begin position="434"/>
        <end position="445"/>
    </location>
</feature>
<accession>A0A168EI45</accession>
<evidence type="ECO:0000313" key="2">
    <source>
        <dbReference type="EMBL" id="OAA73836.1"/>
    </source>
</evidence>
<evidence type="ECO:0000256" key="1">
    <source>
        <dbReference type="SAM" id="MobiDB-lite"/>
    </source>
</evidence>
<feature type="compositionally biased region" description="Low complexity" evidence="1">
    <location>
        <begin position="72"/>
        <end position="85"/>
    </location>
</feature>
<dbReference type="CDD" id="cd18186">
    <property type="entry name" value="BTB_POZ_ZBTB_KLHL-like"/>
    <property type="match status" value="1"/>
</dbReference>
<feature type="region of interest" description="Disordered" evidence="1">
    <location>
        <begin position="375"/>
        <end position="481"/>
    </location>
</feature>
<protein>
    <recommendedName>
        <fullName evidence="4">BTB domain-containing protein</fullName>
    </recommendedName>
</protein>
<feature type="compositionally biased region" description="Acidic residues" evidence="1">
    <location>
        <begin position="387"/>
        <end position="401"/>
    </location>
</feature>
<feature type="compositionally biased region" description="Low complexity" evidence="1">
    <location>
        <begin position="35"/>
        <end position="49"/>
    </location>
</feature>
<evidence type="ECO:0000313" key="3">
    <source>
        <dbReference type="Proteomes" id="UP000076744"/>
    </source>
</evidence>
<dbReference type="EMBL" id="AZHB01000001">
    <property type="protein sequence ID" value="OAA73836.1"/>
    <property type="molecule type" value="Genomic_DNA"/>
</dbReference>
<proteinExistence type="predicted"/>
<dbReference type="OrthoDB" id="1022638at2759"/>
<sequence>MQSETVVLQTTYLAGKKKGKPLPARAATVMGTRLSTANNNGSGTSRSGSVRYRHQHSNSTPPTGIHHHHRAASSVSSSHRQAAAAAPPPTRPPPAAPPAPRPRSHSTSAIGETTTVLVGRQRARFVISRRLLCAASPFFRTRLLVTSTNTALWLPGESATMFELFVEWLHAPRSFRSHLDDAITADNDNAAEAELLHWALVRLHLFAARLGLPPLQDLAMDAVQDLYLRRDWDVAPAVVAYLYVRCEARHAGRLRRWAVAMVAFSLAAAGQEEEEEQQQQPNQQRASSATHLRKLLAALPELAADYAAHVRGMRAAGLDLRFKNPQLRIPANALRSDKRAFGFRECSFHSHRAEVGQGACPHSASGLRAADTGSVLDLLGGGGDEQAVAEDEDEDEDEEVDETRQWEKEWAGEFEGWEDEPEYTYATTSLRRPPSVPTPPPPAPLPRRTASGRLLMSKFGTHSSPRLPSRDGAVAPTPTSG</sequence>
<reference evidence="2 3" key="1">
    <citation type="journal article" date="2016" name="Genome Biol. Evol.">
        <title>Divergent and convergent evolution of fungal pathogenicity.</title>
        <authorList>
            <person name="Shang Y."/>
            <person name="Xiao G."/>
            <person name="Zheng P."/>
            <person name="Cen K."/>
            <person name="Zhan S."/>
            <person name="Wang C."/>
        </authorList>
    </citation>
    <scope>NUCLEOTIDE SEQUENCE [LARGE SCALE GENOMIC DNA]</scope>
    <source>
        <strain evidence="2 3">ARSEF 2679</strain>
    </source>
</reference>
<feature type="compositionally biased region" description="Pro residues" evidence="1">
    <location>
        <begin position="86"/>
        <end position="101"/>
    </location>
</feature>
<dbReference type="STRING" id="1081104.A0A168EI45"/>
<feature type="region of interest" description="Disordered" evidence="1">
    <location>
        <begin position="30"/>
        <end position="114"/>
    </location>
</feature>
<feature type="compositionally biased region" description="Basic and acidic residues" evidence="1">
    <location>
        <begin position="402"/>
        <end position="411"/>
    </location>
</feature>
<evidence type="ECO:0008006" key="4">
    <source>
        <dbReference type="Google" id="ProtNLM"/>
    </source>
</evidence>
<gene>
    <name evidence="2" type="ORF">ISF_00737</name>
</gene>
<dbReference type="InterPro" id="IPR011333">
    <property type="entry name" value="SKP1/BTB/POZ_sf"/>
</dbReference>
<dbReference type="RefSeq" id="XP_018708794.1">
    <property type="nucleotide sequence ID" value="XM_018844344.1"/>
</dbReference>
<name>A0A168EI45_CORFA</name>
<dbReference type="AlphaFoldDB" id="A0A168EI45"/>
<organism evidence="2 3">
    <name type="scientific">Cordyceps fumosorosea (strain ARSEF 2679)</name>
    <name type="common">Isaria fumosorosea</name>
    <dbReference type="NCBI Taxonomy" id="1081104"/>
    <lineage>
        <taxon>Eukaryota</taxon>
        <taxon>Fungi</taxon>
        <taxon>Dikarya</taxon>
        <taxon>Ascomycota</taxon>
        <taxon>Pezizomycotina</taxon>
        <taxon>Sordariomycetes</taxon>
        <taxon>Hypocreomycetidae</taxon>
        <taxon>Hypocreales</taxon>
        <taxon>Cordycipitaceae</taxon>
        <taxon>Cordyceps</taxon>
    </lineage>
</organism>
<keyword evidence="3" id="KW-1185">Reference proteome</keyword>
<dbReference type="SUPFAM" id="SSF54695">
    <property type="entry name" value="POZ domain"/>
    <property type="match status" value="1"/>
</dbReference>